<comment type="caution">
    <text evidence="2">The sequence shown here is derived from an EMBL/GenBank/DDBJ whole genome shotgun (WGS) entry which is preliminary data.</text>
</comment>
<feature type="region of interest" description="Disordered" evidence="1">
    <location>
        <begin position="510"/>
        <end position="653"/>
    </location>
</feature>
<feature type="region of interest" description="Disordered" evidence="1">
    <location>
        <begin position="345"/>
        <end position="387"/>
    </location>
</feature>
<dbReference type="EMBL" id="WRPP01000006">
    <property type="protein sequence ID" value="MVU81542.1"/>
    <property type="molecule type" value="Genomic_DNA"/>
</dbReference>
<feature type="compositionally biased region" description="Low complexity" evidence="1">
    <location>
        <begin position="620"/>
        <end position="631"/>
    </location>
</feature>
<keyword evidence="3" id="KW-1185">Reference proteome</keyword>
<accession>A0A7K1V4X8</accession>
<evidence type="ECO:0000256" key="1">
    <source>
        <dbReference type="SAM" id="MobiDB-lite"/>
    </source>
</evidence>
<organism evidence="2 3">
    <name type="scientific">Nocardia terrae</name>
    <dbReference type="NCBI Taxonomy" id="2675851"/>
    <lineage>
        <taxon>Bacteria</taxon>
        <taxon>Bacillati</taxon>
        <taxon>Actinomycetota</taxon>
        <taxon>Actinomycetes</taxon>
        <taxon>Mycobacteriales</taxon>
        <taxon>Nocardiaceae</taxon>
        <taxon>Nocardia</taxon>
    </lineage>
</organism>
<dbReference type="AlphaFoldDB" id="A0A7K1V4X8"/>
<evidence type="ECO:0000313" key="2">
    <source>
        <dbReference type="EMBL" id="MVU81542.1"/>
    </source>
</evidence>
<feature type="compositionally biased region" description="Polar residues" evidence="1">
    <location>
        <begin position="523"/>
        <end position="546"/>
    </location>
</feature>
<proteinExistence type="predicted"/>
<name>A0A7K1V4X8_9NOCA</name>
<feature type="compositionally biased region" description="Polar residues" evidence="1">
    <location>
        <begin position="457"/>
        <end position="476"/>
    </location>
</feature>
<gene>
    <name evidence="2" type="ORF">GPX89_30415</name>
</gene>
<dbReference type="Proteomes" id="UP000466794">
    <property type="component" value="Unassembled WGS sequence"/>
</dbReference>
<feature type="compositionally biased region" description="Gly residues" evidence="1">
    <location>
        <begin position="354"/>
        <end position="372"/>
    </location>
</feature>
<reference evidence="2 3" key="1">
    <citation type="submission" date="2019-12" db="EMBL/GenBank/DDBJ databases">
        <title>Nocardia sp. nov. ET3-3 isolated from soil.</title>
        <authorList>
            <person name="Kanchanasin P."/>
            <person name="Tanasupawat S."/>
            <person name="Yuki M."/>
            <person name="Kudo T."/>
        </authorList>
    </citation>
    <scope>NUCLEOTIDE SEQUENCE [LARGE SCALE GENOMIC DNA]</scope>
    <source>
        <strain evidence="2 3">ET3-3</strain>
    </source>
</reference>
<dbReference type="RefSeq" id="WP_157391104.1">
    <property type="nucleotide sequence ID" value="NZ_WRPP01000006.1"/>
</dbReference>
<protein>
    <submittedName>
        <fullName evidence="2">Uncharacterized protein</fullName>
    </submittedName>
</protein>
<feature type="region of interest" description="Disordered" evidence="1">
    <location>
        <begin position="444"/>
        <end position="476"/>
    </location>
</feature>
<sequence>MADNSPIGLGSGNDAAWVTVHGSGDGATAVWAGYGDHGPGDVAVDAAVRSDSGAYDPRKDVDEILADAKGGLEWFKLVRERYFLAGGAADIPGLGRGGMDELYYQQRDMRMNNLFGAGQRIQDMLPKIDQARGDHQQATARLGGYWQGPTGETARTKLSGLGDWSDQTYDTVQVVPGVLSGVVDGVKSCVQRKADAFAKLDKVRHINNVDMGGGDINSSHKDDAAADSDDVTLIIQYAKRAGIGDNARRRIQVLAENGAFGGARLPHYIPKAANDSGGAGSTEAGMTKFDDAAQALCKVWTGHFKESVEGYFRAYSTLCEETHTAIKEYLGVATDALGKVGRIEAPPMPKDTGAPGGWVPSGGGDSTGGGGTPSMLSTSPAGVLPDATVPASAVPVAPATPTPTSGPDVLSTLNSVAGGAGQFIQQGFSQLSSTLEGLTKTASVGTTPNAAGETSMVPGSSASAVPGSTTPGQLLSVNLPGGRLVLTRSGDEALTATLTTPDGKTQRYTLAVKDGKPVLTAESDPSTTAAATESRSGNDTDPQSAASHPAPVDAHHTATPDNTVYQQPSTGLPMGMGAAGAAAKPAENDSARGSIAPPRPLWTDDPGREARPVPSEDENPTTATPPVVPTVRADGVKIEIEMGGDQRGAMGTR</sequence>
<evidence type="ECO:0000313" key="3">
    <source>
        <dbReference type="Proteomes" id="UP000466794"/>
    </source>
</evidence>
<feature type="compositionally biased region" description="Polar residues" evidence="1">
    <location>
        <begin position="559"/>
        <end position="570"/>
    </location>
</feature>